<evidence type="ECO:0000256" key="5">
    <source>
        <dbReference type="HAMAP-Rule" id="MF_00191"/>
    </source>
</evidence>
<comment type="caution">
    <text evidence="6">The sequence shown here is derived from an EMBL/GenBank/DDBJ whole genome shotgun (WGS) entry which is preliminary data.</text>
</comment>
<feature type="binding site" evidence="5">
    <location>
        <position position="222"/>
    </location>
    <ligand>
        <name>(2E)-4-hydroxy-3-methylbut-2-enyl diphosphate</name>
        <dbReference type="ChEBI" id="CHEBI:128753"/>
    </ligand>
</feature>
<comment type="similarity">
    <text evidence="5">Belongs to the IspH family.</text>
</comment>
<dbReference type="Gene3D" id="3.40.50.11270">
    <property type="match status" value="1"/>
</dbReference>
<dbReference type="NCBIfam" id="NF009024">
    <property type="entry name" value="PRK12360.1"/>
    <property type="match status" value="1"/>
</dbReference>
<dbReference type="NCBIfam" id="TIGR00216">
    <property type="entry name" value="ispH_lytB"/>
    <property type="match status" value="1"/>
</dbReference>
<feature type="binding site" evidence="5">
    <location>
        <position position="96"/>
    </location>
    <ligand>
        <name>[4Fe-4S] cluster</name>
        <dbReference type="ChEBI" id="CHEBI:49883"/>
    </ligand>
</feature>
<feature type="binding site" evidence="5">
    <location>
        <position position="221"/>
    </location>
    <ligand>
        <name>dimethylallyl diphosphate</name>
        <dbReference type="ChEBI" id="CHEBI:57623"/>
    </ligand>
</feature>
<evidence type="ECO:0000256" key="3">
    <source>
        <dbReference type="ARBA" id="ARBA00023004"/>
    </source>
</evidence>
<keyword evidence="3 5" id="KW-0408">Iron</keyword>
<feature type="binding site" evidence="5">
    <location>
        <position position="192"/>
    </location>
    <ligand>
        <name>[4Fe-4S] cluster</name>
        <dbReference type="ChEBI" id="CHEBI:49883"/>
    </ligand>
</feature>
<dbReference type="PANTHER" id="PTHR30426:SF0">
    <property type="entry name" value="4-HYDROXY-3-METHYLBUT-2-ENYL DIPHOSPHATE REDUCTASE"/>
    <property type="match status" value="1"/>
</dbReference>
<comment type="pathway">
    <text evidence="5">Isoprenoid biosynthesis; dimethylallyl diphosphate biosynthesis; dimethylallyl diphosphate from (2E)-4-hydroxy-3-methylbutenyl diphosphate: step 1/1.</text>
</comment>
<feature type="binding site" evidence="5">
    <location>
        <position position="263"/>
    </location>
    <ligand>
        <name>(2E)-4-hydroxy-3-methylbut-2-enyl diphosphate</name>
        <dbReference type="ChEBI" id="CHEBI:128753"/>
    </ligand>
</feature>
<evidence type="ECO:0000256" key="4">
    <source>
        <dbReference type="ARBA" id="ARBA00023014"/>
    </source>
</evidence>
<feature type="binding site" evidence="5">
    <location>
        <position position="164"/>
    </location>
    <ligand>
        <name>(2E)-4-hydroxy-3-methylbut-2-enyl diphosphate</name>
        <dbReference type="ChEBI" id="CHEBI:128753"/>
    </ligand>
</feature>
<dbReference type="GO" id="GO:0046872">
    <property type="term" value="F:metal ion binding"/>
    <property type="evidence" value="ECO:0007669"/>
    <property type="project" value="UniProtKB-KW"/>
</dbReference>
<dbReference type="UniPathway" id="UPA00059">
    <property type="reaction ID" value="UER00105"/>
</dbReference>
<feature type="binding site" evidence="5">
    <location>
        <position position="221"/>
    </location>
    <ligand>
        <name>isopentenyl diphosphate</name>
        <dbReference type="ChEBI" id="CHEBI:128769"/>
    </ligand>
</feature>
<dbReference type="GO" id="GO:0050992">
    <property type="term" value="P:dimethylallyl diphosphate biosynthetic process"/>
    <property type="evidence" value="ECO:0007669"/>
    <property type="project" value="UniProtKB-UniRule"/>
</dbReference>
<feature type="binding site" evidence="5">
    <location>
        <position position="124"/>
    </location>
    <ligand>
        <name>(2E)-4-hydroxy-3-methylbut-2-enyl diphosphate</name>
        <dbReference type="ChEBI" id="CHEBI:128753"/>
    </ligand>
</feature>
<comment type="catalytic activity">
    <reaction evidence="5">
        <text>isopentenyl diphosphate + 2 oxidized [2Fe-2S]-[ferredoxin] + H2O = (2E)-4-hydroxy-3-methylbut-2-enyl diphosphate + 2 reduced [2Fe-2S]-[ferredoxin] + 2 H(+)</text>
        <dbReference type="Rhea" id="RHEA:24488"/>
        <dbReference type="Rhea" id="RHEA-COMP:10000"/>
        <dbReference type="Rhea" id="RHEA-COMP:10001"/>
        <dbReference type="ChEBI" id="CHEBI:15377"/>
        <dbReference type="ChEBI" id="CHEBI:15378"/>
        <dbReference type="ChEBI" id="CHEBI:33737"/>
        <dbReference type="ChEBI" id="CHEBI:33738"/>
        <dbReference type="ChEBI" id="CHEBI:128753"/>
        <dbReference type="ChEBI" id="CHEBI:128769"/>
        <dbReference type="EC" id="1.17.7.4"/>
    </reaction>
</comment>
<feature type="binding site" evidence="5">
    <location>
        <position position="41"/>
    </location>
    <ligand>
        <name>isopentenyl diphosphate</name>
        <dbReference type="ChEBI" id="CHEBI:128769"/>
    </ligand>
</feature>
<dbReference type="GO" id="GO:0016114">
    <property type="term" value="P:terpenoid biosynthetic process"/>
    <property type="evidence" value="ECO:0007669"/>
    <property type="project" value="UniProtKB-UniRule"/>
</dbReference>
<sequence>MEVKIAKDAGFCFGVKRAMKMAWNELEKSENGIFALGPLIHNKQAVSKYEERGLKTVEQVEVIPSNKSMIIRSHGVGESVYSEAKEKSINVIDTTCPFVKKIHNIVKEYNDKNYKIIVIGDMKHPEVIGINGWCNNNAIIIKTLEQMNEIIFDNSKKYCVVAQTTINLTLYNNIVDKLSKEIENIEFYNTICSATKVRQQSAKELALDVDCMIVIGGRHSSNTQKLVDICKEVVPTIAIETKLELNEEELRKYKVVGVTAGASTPDWIISEVIEFLELI</sequence>
<feature type="binding site" evidence="5">
    <location>
        <position position="220"/>
    </location>
    <ligand>
        <name>(2E)-4-hydroxy-3-methylbut-2-enyl diphosphate</name>
        <dbReference type="ChEBI" id="CHEBI:128753"/>
    </ligand>
</feature>
<dbReference type="InterPro" id="IPR003451">
    <property type="entry name" value="LytB/IspH"/>
</dbReference>
<accession>A0A371IQ11</accession>
<reference evidence="6 7" key="1">
    <citation type="journal article" date="2017" name="Genome Announc.">
        <title>Draft Genome Sequence of Romboutsia maritimum sp. nov. Strain CCRI-22766(T), Isolated from Coastal Estuarine Mud.</title>
        <authorList>
            <person name="Maheux A.F."/>
            <person name="Boudreau D.K."/>
            <person name="Berube E."/>
            <person name="Boissinot M."/>
            <person name="Raymond F."/>
            <person name="Brodeur S."/>
            <person name="Corbeil J."/>
            <person name="Brightwell G."/>
            <person name="Broda D."/>
            <person name="Omar R.F."/>
            <person name="Bergeron M.G."/>
        </authorList>
    </citation>
    <scope>NUCLEOTIDE SEQUENCE [LARGE SCALE GENOMIC DNA]</scope>
    <source>
        <strain evidence="6 7">CCRI-22766</strain>
    </source>
</reference>
<dbReference type="RefSeq" id="WP_095405122.1">
    <property type="nucleotide sequence ID" value="NZ_NOJZ02000039.1"/>
</dbReference>
<dbReference type="EC" id="1.17.7.4" evidence="5"/>
<feature type="binding site" evidence="5">
    <location>
        <position position="220"/>
    </location>
    <ligand>
        <name>isopentenyl diphosphate</name>
        <dbReference type="ChEBI" id="CHEBI:128769"/>
    </ligand>
</feature>
<keyword evidence="1 5" id="KW-0004">4Fe-4S</keyword>
<dbReference type="GO" id="GO:0019288">
    <property type="term" value="P:isopentenyl diphosphate biosynthetic process, methylerythritol 4-phosphate pathway"/>
    <property type="evidence" value="ECO:0007669"/>
    <property type="project" value="UniProtKB-UniRule"/>
</dbReference>
<comment type="pathway">
    <text evidence="5">Isoprenoid biosynthesis; isopentenyl diphosphate biosynthesis via DXP pathway; isopentenyl diphosphate from 1-deoxy-D-xylulose 5-phosphate: step 6/6.</text>
</comment>
<feature type="binding site" evidence="5">
    <location>
        <position position="124"/>
    </location>
    <ligand>
        <name>isopentenyl diphosphate</name>
        <dbReference type="ChEBI" id="CHEBI:128769"/>
    </ligand>
</feature>
<evidence type="ECO:0000313" key="6">
    <source>
        <dbReference type="EMBL" id="RDY22567.1"/>
    </source>
</evidence>
<feature type="binding site" evidence="5">
    <location>
        <position position="74"/>
    </location>
    <ligand>
        <name>dimethylallyl diphosphate</name>
        <dbReference type="ChEBI" id="CHEBI:57623"/>
    </ligand>
</feature>
<dbReference type="Gene3D" id="3.40.1010.20">
    <property type="entry name" value="4-hydroxy-3-methylbut-2-enyl diphosphate reductase, catalytic domain"/>
    <property type="match status" value="2"/>
</dbReference>
<feature type="active site" description="Proton donor" evidence="5">
    <location>
        <position position="126"/>
    </location>
</feature>
<keyword evidence="5" id="KW-0414">Isoprene biosynthesis</keyword>
<dbReference type="CDD" id="cd13944">
    <property type="entry name" value="lytB_ispH"/>
    <property type="match status" value="1"/>
</dbReference>
<dbReference type="OrthoDB" id="9804077at2"/>
<organism evidence="6 7">
    <name type="scientific">Romboutsia maritimum</name>
    <dbReference type="NCBI Taxonomy" id="2020948"/>
    <lineage>
        <taxon>Bacteria</taxon>
        <taxon>Bacillati</taxon>
        <taxon>Bacillota</taxon>
        <taxon>Clostridia</taxon>
        <taxon>Peptostreptococcales</taxon>
        <taxon>Peptostreptococcaceae</taxon>
        <taxon>Romboutsia</taxon>
    </lineage>
</organism>
<feature type="binding site" evidence="5">
    <location>
        <position position="222"/>
    </location>
    <ligand>
        <name>dimethylallyl diphosphate</name>
        <dbReference type="ChEBI" id="CHEBI:57623"/>
    </ligand>
</feature>
<feature type="binding site" evidence="5">
    <location>
        <position position="222"/>
    </location>
    <ligand>
        <name>isopentenyl diphosphate</name>
        <dbReference type="ChEBI" id="CHEBI:128769"/>
    </ligand>
</feature>
<feature type="binding site" evidence="5">
    <location>
        <position position="12"/>
    </location>
    <ligand>
        <name>[4Fe-4S] cluster</name>
        <dbReference type="ChEBI" id="CHEBI:49883"/>
    </ligand>
</feature>
<name>A0A371IQ11_9FIRM</name>
<keyword evidence="5 6" id="KW-0560">Oxidoreductase</keyword>
<feature type="binding site" evidence="5">
    <location>
        <position position="74"/>
    </location>
    <ligand>
        <name>isopentenyl diphosphate</name>
        <dbReference type="ChEBI" id="CHEBI:128769"/>
    </ligand>
</feature>
<dbReference type="GO" id="GO:0051745">
    <property type="term" value="F:4-hydroxy-3-methylbut-2-enyl diphosphate reductase activity"/>
    <property type="evidence" value="ECO:0007669"/>
    <property type="project" value="UniProtKB-UniRule"/>
</dbReference>
<keyword evidence="4 5" id="KW-0411">Iron-sulfur</keyword>
<feature type="binding site" evidence="5">
    <location>
        <position position="41"/>
    </location>
    <ligand>
        <name>dimethylallyl diphosphate</name>
        <dbReference type="ChEBI" id="CHEBI:57623"/>
    </ligand>
</feature>
<comment type="function">
    <text evidence="5">Catalyzes the conversion of 1-hydroxy-2-methyl-2-(E)-butenyl 4-diphosphate (HMBPP) into a mixture of isopentenyl diphosphate (IPP) and dimethylallyl diphosphate (DMAPP). Acts in the terminal step of the DOXP/MEP pathway for isoprenoid precursor biosynthesis.</text>
</comment>
<comment type="cofactor">
    <cofactor evidence="5">
        <name>[4Fe-4S] cluster</name>
        <dbReference type="ChEBI" id="CHEBI:49883"/>
    </cofactor>
    <text evidence="5">Binds 1 [4Fe-4S] cluster per subunit.</text>
</comment>
<feature type="binding site" evidence="5">
    <location>
        <position position="74"/>
    </location>
    <ligand>
        <name>(2E)-4-hydroxy-3-methylbut-2-enyl diphosphate</name>
        <dbReference type="ChEBI" id="CHEBI:128753"/>
    </ligand>
</feature>
<dbReference type="UniPathway" id="UPA00056">
    <property type="reaction ID" value="UER00097"/>
</dbReference>
<comment type="catalytic activity">
    <reaction evidence="5">
        <text>dimethylallyl diphosphate + 2 oxidized [2Fe-2S]-[ferredoxin] + H2O = (2E)-4-hydroxy-3-methylbut-2-enyl diphosphate + 2 reduced [2Fe-2S]-[ferredoxin] + 2 H(+)</text>
        <dbReference type="Rhea" id="RHEA:24825"/>
        <dbReference type="Rhea" id="RHEA-COMP:10000"/>
        <dbReference type="Rhea" id="RHEA-COMP:10001"/>
        <dbReference type="ChEBI" id="CHEBI:15377"/>
        <dbReference type="ChEBI" id="CHEBI:15378"/>
        <dbReference type="ChEBI" id="CHEBI:33737"/>
        <dbReference type="ChEBI" id="CHEBI:33738"/>
        <dbReference type="ChEBI" id="CHEBI:57623"/>
        <dbReference type="ChEBI" id="CHEBI:128753"/>
        <dbReference type="EC" id="1.17.7.4"/>
    </reaction>
</comment>
<feature type="binding site" evidence="5">
    <location>
        <position position="124"/>
    </location>
    <ligand>
        <name>dimethylallyl diphosphate</name>
        <dbReference type="ChEBI" id="CHEBI:57623"/>
    </ligand>
</feature>
<protein>
    <recommendedName>
        <fullName evidence="5">4-hydroxy-3-methylbut-2-enyl diphosphate reductase</fullName>
        <shortName evidence="5">HMBPP reductase</shortName>
        <ecNumber evidence="5">1.17.7.4</ecNumber>
    </recommendedName>
</protein>
<dbReference type="Proteomes" id="UP000243494">
    <property type="component" value="Unassembled WGS sequence"/>
</dbReference>
<keyword evidence="2 5" id="KW-0479">Metal-binding</keyword>
<feature type="binding site" evidence="5">
    <location>
        <position position="220"/>
    </location>
    <ligand>
        <name>dimethylallyl diphosphate</name>
        <dbReference type="ChEBI" id="CHEBI:57623"/>
    </ligand>
</feature>
<gene>
    <name evidence="5" type="primary">ispH</name>
    <name evidence="6" type="ORF">CHF27_012775</name>
</gene>
<evidence type="ECO:0000256" key="1">
    <source>
        <dbReference type="ARBA" id="ARBA00022485"/>
    </source>
</evidence>
<dbReference type="NCBIfam" id="NF002187">
    <property type="entry name" value="PRK01045.1-1"/>
    <property type="match status" value="1"/>
</dbReference>
<evidence type="ECO:0000256" key="2">
    <source>
        <dbReference type="ARBA" id="ARBA00022723"/>
    </source>
</evidence>
<dbReference type="PANTHER" id="PTHR30426">
    <property type="entry name" value="4-HYDROXY-3-METHYLBUT-2-ENYL DIPHOSPHATE REDUCTASE"/>
    <property type="match status" value="1"/>
</dbReference>
<keyword evidence="7" id="KW-1185">Reference proteome</keyword>
<dbReference type="GO" id="GO:0051539">
    <property type="term" value="F:4 iron, 4 sulfur cluster binding"/>
    <property type="evidence" value="ECO:0007669"/>
    <property type="project" value="UniProtKB-UniRule"/>
</dbReference>
<feature type="binding site" evidence="5">
    <location>
        <position position="41"/>
    </location>
    <ligand>
        <name>(2E)-4-hydroxy-3-methylbut-2-enyl diphosphate</name>
        <dbReference type="ChEBI" id="CHEBI:128753"/>
    </ligand>
</feature>
<feature type="binding site" evidence="5">
    <location>
        <position position="263"/>
    </location>
    <ligand>
        <name>isopentenyl diphosphate</name>
        <dbReference type="ChEBI" id="CHEBI:128769"/>
    </ligand>
</feature>
<proteinExistence type="inferred from homology"/>
<dbReference type="EMBL" id="NOJZ02000039">
    <property type="protein sequence ID" value="RDY22567.1"/>
    <property type="molecule type" value="Genomic_DNA"/>
</dbReference>
<evidence type="ECO:0000313" key="7">
    <source>
        <dbReference type="Proteomes" id="UP000243494"/>
    </source>
</evidence>
<dbReference type="HAMAP" id="MF_00191">
    <property type="entry name" value="IspH"/>
    <property type="match status" value="1"/>
</dbReference>
<feature type="binding site" evidence="5">
    <location>
        <position position="263"/>
    </location>
    <ligand>
        <name>dimethylallyl diphosphate</name>
        <dbReference type="ChEBI" id="CHEBI:57623"/>
    </ligand>
</feature>
<dbReference type="Pfam" id="PF02401">
    <property type="entry name" value="LYTB"/>
    <property type="match status" value="1"/>
</dbReference>
<feature type="binding site" evidence="5">
    <location>
        <position position="221"/>
    </location>
    <ligand>
        <name>(2E)-4-hydroxy-3-methylbut-2-enyl diphosphate</name>
        <dbReference type="ChEBI" id="CHEBI:128753"/>
    </ligand>
</feature>
<dbReference type="AlphaFoldDB" id="A0A371IQ11"/>